<gene>
    <name evidence="13" type="ORF">N7493_009273</name>
</gene>
<proteinExistence type="inferred from homology"/>
<evidence type="ECO:0000256" key="6">
    <source>
        <dbReference type="ARBA" id="ARBA00022741"/>
    </source>
</evidence>
<feature type="transmembrane region" description="Helical" evidence="10">
    <location>
        <begin position="1021"/>
        <end position="1041"/>
    </location>
</feature>
<dbReference type="PROSITE" id="PS50929">
    <property type="entry name" value="ABC_TM1F"/>
    <property type="match status" value="2"/>
</dbReference>
<dbReference type="InterPro" id="IPR027417">
    <property type="entry name" value="P-loop_NTPase"/>
</dbReference>
<feature type="transmembrane region" description="Helical" evidence="10">
    <location>
        <begin position="1047"/>
        <end position="1064"/>
    </location>
</feature>
<evidence type="ECO:0000256" key="8">
    <source>
        <dbReference type="ARBA" id="ARBA00022989"/>
    </source>
</evidence>
<feature type="transmembrane region" description="Helical" evidence="10">
    <location>
        <begin position="411"/>
        <end position="432"/>
    </location>
</feature>
<dbReference type="InterPro" id="IPR050173">
    <property type="entry name" value="ABC_transporter_C-like"/>
</dbReference>
<evidence type="ECO:0000256" key="7">
    <source>
        <dbReference type="ARBA" id="ARBA00022840"/>
    </source>
</evidence>
<evidence type="ECO:0000256" key="10">
    <source>
        <dbReference type="SAM" id="Phobius"/>
    </source>
</evidence>
<dbReference type="GO" id="GO:0005886">
    <property type="term" value="C:plasma membrane"/>
    <property type="evidence" value="ECO:0007669"/>
    <property type="project" value="UniProtKB-SubCell"/>
</dbReference>
<comment type="caution">
    <text evidence="13">The sequence shown here is derived from an EMBL/GenBank/DDBJ whole genome shotgun (WGS) entry which is preliminary data.</text>
</comment>
<evidence type="ECO:0000256" key="9">
    <source>
        <dbReference type="ARBA" id="ARBA00023136"/>
    </source>
</evidence>
<feature type="transmembrane region" description="Helical" evidence="10">
    <location>
        <begin position="33"/>
        <end position="53"/>
    </location>
</feature>
<reference evidence="13" key="2">
    <citation type="submission" date="2023-01" db="EMBL/GenBank/DDBJ databases">
        <authorList>
            <person name="Petersen C."/>
        </authorList>
    </citation>
    <scope>NUCLEOTIDE SEQUENCE</scope>
    <source>
        <strain evidence="13">IBT 17514</strain>
    </source>
</reference>
<feature type="domain" description="ABC transporter" evidence="11">
    <location>
        <begin position="613"/>
        <end position="840"/>
    </location>
</feature>
<comment type="similarity">
    <text evidence="2">Belongs to the ABC transporter superfamily. ABCC family. Conjugate transporter (TC 3.A.1.208) subfamily.</text>
</comment>
<dbReference type="Pfam" id="PF24357">
    <property type="entry name" value="TMD0_ABC"/>
    <property type="match status" value="1"/>
</dbReference>
<feature type="domain" description="ABC transmembrane type-1" evidence="12">
    <location>
        <begin position="906"/>
        <end position="1186"/>
    </location>
</feature>
<feature type="transmembrane region" description="Helical" evidence="10">
    <location>
        <begin position="1131"/>
        <end position="1154"/>
    </location>
</feature>
<dbReference type="InterPro" id="IPR044746">
    <property type="entry name" value="ABCC_6TM_D1"/>
</dbReference>
<dbReference type="InterPro" id="IPR003439">
    <property type="entry name" value="ABC_transporter-like_ATP-bd"/>
</dbReference>
<evidence type="ECO:0000256" key="4">
    <source>
        <dbReference type="ARBA" id="ARBA00022475"/>
    </source>
</evidence>
<feature type="domain" description="ABC transmembrane type-1" evidence="12">
    <location>
        <begin position="285"/>
        <end position="560"/>
    </location>
</feature>
<keyword evidence="5 10" id="KW-0812">Transmembrane</keyword>
<dbReference type="PROSITE" id="PS00211">
    <property type="entry name" value="ABC_TRANSPORTER_1"/>
    <property type="match status" value="1"/>
</dbReference>
<keyword evidence="8 10" id="KW-1133">Transmembrane helix</keyword>
<dbReference type="Gene3D" id="1.20.1560.10">
    <property type="entry name" value="ABC transporter type 1, transmembrane domain"/>
    <property type="match status" value="2"/>
</dbReference>
<dbReference type="InterPro" id="IPR017871">
    <property type="entry name" value="ABC_transporter-like_CS"/>
</dbReference>
<keyword evidence="4" id="KW-1003">Cell membrane</keyword>
<feature type="transmembrane region" description="Helical" evidence="10">
    <location>
        <begin position="159"/>
        <end position="176"/>
    </location>
</feature>
<evidence type="ECO:0000256" key="2">
    <source>
        <dbReference type="ARBA" id="ARBA00009726"/>
    </source>
</evidence>
<dbReference type="InterPro" id="IPR011527">
    <property type="entry name" value="ABC1_TM_dom"/>
</dbReference>
<evidence type="ECO:0000313" key="13">
    <source>
        <dbReference type="EMBL" id="KAJ5712805.1"/>
    </source>
</evidence>
<dbReference type="Pfam" id="PF00005">
    <property type="entry name" value="ABC_tran"/>
    <property type="match status" value="2"/>
</dbReference>
<feature type="transmembrane region" description="Helical" evidence="10">
    <location>
        <begin position="494"/>
        <end position="523"/>
    </location>
</feature>
<evidence type="ECO:0000256" key="3">
    <source>
        <dbReference type="ARBA" id="ARBA00022448"/>
    </source>
</evidence>
<dbReference type="Gene3D" id="3.40.50.300">
    <property type="entry name" value="P-loop containing nucleotide triphosphate hydrolases"/>
    <property type="match status" value="2"/>
</dbReference>
<accession>A0AAD6MT91</accession>
<feature type="transmembrane region" description="Helical" evidence="10">
    <location>
        <begin position="905"/>
        <end position="925"/>
    </location>
</feature>
<evidence type="ECO:0000256" key="5">
    <source>
        <dbReference type="ARBA" id="ARBA00022692"/>
    </source>
</evidence>
<dbReference type="InterPro" id="IPR003593">
    <property type="entry name" value="AAA+_ATPase"/>
</dbReference>
<name>A0AAD6MT91_9EURO</name>
<feature type="transmembrane region" description="Helical" evidence="10">
    <location>
        <begin position="65"/>
        <end position="87"/>
    </location>
</feature>
<dbReference type="FunFam" id="3.40.50.300:FF:000838">
    <property type="entry name" value="ABC multidrug transporter (Eurofung)"/>
    <property type="match status" value="1"/>
</dbReference>
<feature type="transmembrane region" description="Helical" evidence="10">
    <location>
        <begin position="945"/>
        <end position="967"/>
    </location>
</feature>
<dbReference type="CDD" id="cd18580">
    <property type="entry name" value="ABC_6TM_ABCC_D2"/>
    <property type="match status" value="1"/>
</dbReference>
<feature type="transmembrane region" description="Helical" evidence="10">
    <location>
        <begin position="317"/>
        <end position="339"/>
    </location>
</feature>
<dbReference type="GO" id="GO:0005524">
    <property type="term" value="F:ATP binding"/>
    <property type="evidence" value="ECO:0007669"/>
    <property type="project" value="UniProtKB-KW"/>
</dbReference>
<comment type="subcellular location">
    <subcellularLocation>
        <location evidence="1">Cell membrane</location>
        <topology evidence="1">Multi-pass membrane protein</topology>
    </subcellularLocation>
</comment>
<dbReference type="FunFam" id="1.20.1560.10:FF:000055">
    <property type="entry name" value="ABC multidrug transporter (Eurofung)"/>
    <property type="match status" value="1"/>
</dbReference>
<dbReference type="GO" id="GO:0016887">
    <property type="term" value="F:ATP hydrolysis activity"/>
    <property type="evidence" value="ECO:0007669"/>
    <property type="project" value="InterPro"/>
</dbReference>
<evidence type="ECO:0000259" key="11">
    <source>
        <dbReference type="PROSITE" id="PS50893"/>
    </source>
</evidence>
<dbReference type="SUPFAM" id="SSF90123">
    <property type="entry name" value="ABC transporter transmembrane region"/>
    <property type="match status" value="2"/>
</dbReference>
<dbReference type="InterPro" id="IPR044726">
    <property type="entry name" value="ABCC_6TM_D2"/>
</dbReference>
<dbReference type="GO" id="GO:0140359">
    <property type="term" value="F:ABC-type transporter activity"/>
    <property type="evidence" value="ECO:0007669"/>
    <property type="project" value="InterPro"/>
</dbReference>
<reference evidence="13" key="1">
    <citation type="journal article" date="2023" name="IMA Fungus">
        <title>Comparative genomic study of the Penicillium genus elucidates a diverse pangenome and 15 lateral gene transfer events.</title>
        <authorList>
            <person name="Petersen C."/>
            <person name="Sorensen T."/>
            <person name="Nielsen M.R."/>
            <person name="Sondergaard T.E."/>
            <person name="Sorensen J.L."/>
            <person name="Fitzpatrick D.A."/>
            <person name="Frisvad J.C."/>
            <person name="Nielsen K.L."/>
        </authorList>
    </citation>
    <scope>NUCLEOTIDE SEQUENCE</scope>
    <source>
        <strain evidence="13">IBT 17514</strain>
    </source>
</reference>
<dbReference type="Pfam" id="PF00664">
    <property type="entry name" value="ABC_membrane"/>
    <property type="match status" value="2"/>
</dbReference>
<feature type="transmembrane region" description="Helical" evidence="10">
    <location>
        <begin position="132"/>
        <end position="153"/>
    </location>
</feature>
<evidence type="ECO:0000256" key="1">
    <source>
        <dbReference type="ARBA" id="ARBA00004651"/>
    </source>
</evidence>
<keyword evidence="7" id="KW-0067">ATP-binding</keyword>
<dbReference type="CDD" id="cd03244">
    <property type="entry name" value="ABCC_MRP_domain2"/>
    <property type="match status" value="1"/>
</dbReference>
<dbReference type="FunFam" id="1.20.1560.10:FF:000066">
    <property type="entry name" value="ABC multidrug transporter (Eurofung)"/>
    <property type="match status" value="1"/>
</dbReference>
<dbReference type="EMBL" id="JAQJAN010000013">
    <property type="protein sequence ID" value="KAJ5712805.1"/>
    <property type="molecule type" value="Genomic_DNA"/>
</dbReference>
<dbReference type="InterPro" id="IPR056227">
    <property type="entry name" value="TMD0_ABC"/>
</dbReference>
<dbReference type="SUPFAM" id="SSF52540">
    <property type="entry name" value="P-loop containing nucleoside triphosphate hydrolases"/>
    <property type="match status" value="2"/>
</dbReference>
<evidence type="ECO:0000313" key="14">
    <source>
        <dbReference type="Proteomes" id="UP001215712"/>
    </source>
</evidence>
<dbReference type="InterPro" id="IPR036640">
    <property type="entry name" value="ABC1_TM_sf"/>
</dbReference>
<dbReference type="SMART" id="SM00382">
    <property type="entry name" value="AAA"/>
    <property type="match status" value="2"/>
</dbReference>
<protein>
    <submittedName>
        <fullName evidence="13">ABC transporter integral membrane type 1</fullName>
    </submittedName>
</protein>
<keyword evidence="14" id="KW-1185">Reference proteome</keyword>
<sequence>MASSCSPTADTVFGPRVSTACRSFDFTLYLEDIFFTCLPAACLILLAPVELWLLRKTPRLVQRSLLLKCKLAALGALFACQFGFTLVRQLRTPVVYTNVSLPADVIELIALSLAILLSYFDHCRSVRPSTFLLLYLSSRSLLGVARIRTLWLITGARNAAIPFTLGFVCTLLSLFLESKEKRKILVPNVEKPETPEPYSGIWKRASFLWLAATFRRGYVKVMSVHDLPELDPKLNSQVVSQELHDSWRQVRMFKNLSILSTRHALVGACFKAYFAPFLSGVLPRLLVSGFTFCQPFLMNSMVSWIEDSDAPMYSGKAMIGAYALVYMGMAASTALYGYYTFRATIRLRGGLISLIHKQTINARGVDLGETTAITLMGTDVERIATGFRSIHDLWGCPIDIGIAIYLLERQVGVACLVPSVIAILFIMATFKLSSSSNKFQRRWVERVEERLRFTSYSLENTKAVKMLGLSEKVFSMITHLRSVEIATSAVFRKLLVGVIVLSNSPADIAPMATFVVYVIIALVKHDNTILAAQAFTSLSLISLLTTPILDFIQSVPAVVQCLGCFDRIQEYASVAGPGLYEDDEGQEKTDSKAGTEINLQSLPESTSPGGDVVKFSNYSAGWKHGASSVVHDMQLRIQKGSITMVVGPIGSGKSTLLDSILGETVNMSGSVERNVSRLGYCSQTPWLQGESIRNNIIGSSPVDTDWYTTVVIACGLAKDLAHLSQGDQTILGNSGLTISGGQRQRISLARALYARSKFFLLDDVFSGVDATTTESIASSLMGTNGLFRQLQSTVVLATHSGFLLSYADTVLVLNKGTIVDTGSLTSLQSRNSYIQDLKATGTTALSTKESDETLETSEDLSHKTTEVNMENDELLDDESSTDPTRQGGDLSIYNYYISASGRMSVAFFVILVFLWAFCREFSTIWLDIWTAANTKSPNSELGKYIGIYIMLSLIGISFMVVGAWVFFVRIVSSSALQLHGNLADTTMRASFRFFLNVDIGSITNRFSQDMDLIDMGLPLEALNFVGAGATCIVQVVILAVYAKYLGIVIPFLAIFIYMIQRFYLRTSRQIRHLDIEAKAPLYTHFLEIVSGATTIRAFRWHEAFDKKFTSLLDLSQRPVYMLYCIQQCLGFVLDSVVAVMAVALVATVVFLRHMFNPGDVGVALTMLMTFNSSLMQLIKFWTRMETSIGAVARVKNFVATTELEESDVAPQVEIPASWPVNGSIQISDLTATYSLESSPVLQGISMNIKPGENIAICGSSGSGKSSLILALLRMIETQQGSMTVDGIDISKCSQSELRTRLNVVTQDPFIVPGSVRFNIDPFGTASDEAIITVLTRVGLYEKIEEGGGLDMEMNSESWSMGQRQLLCLARAMLRGGKLLILDEATSSVDHQTEELMQEILDTEFSSHTILSVLHRLRYIQRYDRVAVLESGSLVEFDSPTALLSRDSRLTALYNSGSH</sequence>
<feature type="domain" description="ABC transporter" evidence="11">
    <location>
        <begin position="1224"/>
        <end position="1455"/>
    </location>
</feature>
<evidence type="ECO:0000259" key="12">
    <source>
        <dbReference type="PROSITE" id="PS50929"/>
    </source>
</evidence>
<organism evidence="13 14">
    <name type="scientific">Penicillium malachiteum</name>
    <dbReference type="NCBI Taxonomy" id="1324776"/>
    <lineage>
        <taxon>Eukaryota</taxon>
        <taxon>Fungi</taxon>
        <taxon>Dikarya</taxon>
        <taxon>Ascomycota</taxon>
        <taxon>Pezizomycotina</taxon>
        <taxon>Eurotiomycetes</taxon>
        <taxon>Eurotiomycetidae</taxon>
        <taxon>Eurotiales</taxon>
        <taxon>Aspergillaceae</taxon>
        <taxon>Penicillium</taxon>
    </lineage>
</organism>
<keyword evidence="3" id="KW-0813">Transport</keyword>
<feature type="transmembrane region" description="Helical" evidence="10">
    <location>
        <begin position="99"/>
        <end position="120"/>
    </location>
</feature>
<dbReference type="Proteomes" id="UP001215712">
    <property type="component" value="Unassembled WGS sequence"/>
</dbReference>
<dbReference type="PANTHER" id="PTHR24223:SF404">
    <property type="entry name" value="ABC MULTIDRUG TRANSPORTER (EUROFUNG)-RELATED"/>
    <property type="match status" value="1"/>
</dbReference>
<dbReference type="CDD" id="cd18579">
    <property type="entry name" value="ABC_6TM_ABCC_D1"/>
    <property type="match status" value="1"/>
</dbReference>
<keyword evidence="9 10" id="KW-0472">Membrane</keyword>
<dbReference type="PROSITE" id="PS50893">
    <property type="entry name" value="ABC_TRANSPORTER_2"/>
    <property type="match status" value="2"/>
</dbReference>
<dbReference type="PANTHER" id="PTHR24223">
    <property type="entry name" value="ATP-BINDING CASSETTE SUB-FAMILY C"/>
    <property type="match status" value="1"/>
</dbReference>
<keyword evidence="6" id="KW-0547">Nucleotide-binding</keyword>